<dbReference type="OMA" id="FQPMKIG"/>
<evidence type="ECO:0000313" key="2">
    <source>
        <dbReference type="EMBL" id="RFU25200.1"/>
    </source>
</evidence>
<protein>
    <recommendedName>
        <fullName evidence="1">NADH:flavin oxidoreductase/NADH oxidase N-terminal domain-containing protein</fullName>
    </recommendedName>
</protein>
<dbReference type="SUPFAM" id="SSF51395">
    <property type="entry name" value="FMN-linked oxidoreductases"/>
    <property type="match status" value="1"/>
</dbReference>
<evidence type="ECO:0000259" key="1">
    <source>
        <dbReference type="Pfam" id="PF00724"/>
    </source>
</evidence>
<accession>A0A3E2GVS7</accession>
<dbReference type="InterPro" id="IPR045247">
    <property type="entry name" value="Oye-like"/>
</dbReference>
<name>A0A3E2GVS7_SCYLI</name>
<dbReference type="Proteomes" id="UP000258309">
    <property type="component" value="Unassembled WGS sequence"/>
</dbReference>
<gene>
    <name evidence="2" type="ORF">B7463_g11136</name>
</gene>
<feature type="domain" description="NADH:flavin oxidoreductase/NADH oxidase N-terminal" evidence="1">
    <location>
        <begin position="6"/>
        <end position="331"/>
    </location>
</feature>
<dbReference type="GO" id="GO:0003959">
    <property type="term" value="F:NADPH dehydrogenase activity"/>
    <property type="evidence" value="ECO:0007669"/>
    <property type="project" value="TreeGrafter"/>
</dbReference>
<dbReference type="OrthoDB" id="276546at2759"/>
<proteinExistence type="predicted"/>
<sequence>MDKSRLFKPMKVGNVEVNHRIGLAPMSRHRASDDHVPTTLMKEYYNQRAAVPGTLLFTDGNIVSPAAGGLSNSPGIWNARQIVSWREITDEVHRKGCFIFCQLLAIGRVADPKAIEKEGLALIGPSAVPKEGSPIPKAMTIGEIKQMVQDFVKAAKNAIEAGFDGVEFDGDNGLLIDQFTQDVSNQRDDEYGGSIENRSRFTYEIARAVADAIGPERVGHRMSPWSRFNSMRMKDPIPQFTDIINKLNEIGIAYIHLIESRISGDTLVDGTEKLDFAYNTWNGPFLIAGGYTAETARKLVEDHPDKEIMVTFGRSFIANPDLVFRIREGLEFNHYNRPTFYTAKEPKGYIDYLFSKEYLAMFKA</sequence>
<dbReference type="Pfam" id="PF00724">
    <property type="entry name" value="Oxidored_FMN"/>
    <property type="match status" value="1"/>
</dbReference>
<dbReference type="AlphaFoldDB" id="A0A3E2GVS7"/>
<dbReference type="Gene3D" id="3.20.20.70">
    <property type="entry name" value="Aldolase class I"/>
    <property type="match status" value="1"/>
</dbReference>
<keyword evidence="3" id="KW-1185">Reference proteome</keyword>
<dbReference type="InterPro" id="IPR013785">
    <property type="entry name" value="Aldolase_TIM"/>
</dbReference>
<dbReference type="PANTHER" id="PTHR22893">
    <property type="entry name" value="NADH OXIDOREDUCTASE-RELATED"/>
    <property type="match status" value="1"/>
</dbReference>
<dbReference type="PANTHER" id="PTHR22893:SF91">
    <property type="entry name" value="NADPH DEHYDROGENASE 2-RELATED"/>
    <property type="match status" value="1"/>
</dbReference>
<dbReference type="InterPro" id="IPR001155">
    <property type="entry name" value="OxRdtase_FMN_N"/>
</dbReference>
<feature type="non-terminal residue" evidence="2">
    <location>
        <position position="1"/>
    </location>
</feature>
<dbReference type="STRING" id="5539.A0A3E2GVS7"/>
<comment type="caution">
    <text evidence="2">The sequence shown here is derived from an EMBL/GenBank/DDBJ whole genome shotgun (WGS) entry which is preliminary data.</text>
</comment>
<organism evidence="2 3">
    <name type="scientific">Scytalidium lignicola</name>
    <name type="common">Hyphomycete</name>
    <dbReference type="NCBI Taxonomy" id="5539"/>
    <lineage>
        <taxon>Eukaryota</taxon>
        <taxon>Fungi</taxon>
        <taxon>Dikarya</taxon>
        <taxon>Ascomycota</taxon>
        <taxon>Pezizomycotina</taxon>
        <taxon>Leotiomycetes</taxon>
        <taxon>Leotiomycetes incertae sedis</taxon>
        <taxon>Scytalidium</taxon>
    </lineage>
</organism>
<reference evidence="2 3" key="1">
    <citation type="submission" date="2018-05" db="EMBL/GenBank/DDBJ databases">
        <title>Draft genome sequence of Scytalidium lignicola DSM 105466, a ubiquitous saprotrophic fungus.</title>
        <authorList>
            <person name="Buettner E."/>
            <person name="Gebauer A.M."/>
            <person name="Hofrichter M."/>
            <person name="Liers C."/>
            <person name="Kellner H."/>
        </authorList>
    </citation>
    <scope>NUCLEOTIDE SEQUENCE [LARGE SCALE GENOMIC DNA]</scope>
    <source>
        <strain evidence="2 3">DSM 105466</strain>
    </source>
</reference>
<dbReference type="FunFam" id="3.20.20.70:FF:000138">
    <property type="entry name" value="NADPH dehydrogenase 1"/>
    <property type="match status" value="1"/>
</dbReference>
<evidence type="ECO:0000313" key="3">
    <source>
        <dbReference type="Proteomes" id="UP000258309"/>
    </source>
</evidence>
<dbReference type="CDD" id="cd02933">
    <property type="entry name" value="OYE_like_FMN"/>
    <property type="match status" value="1"/>
</dbReference>
<dbReference type="GO" id="GO:0010181">
    <property type="term" value="F:FMN binding"/>
    <property type="evidence" value="ECO:0007669"/>
    <property type="project" value="InterPro"/>
</dbReference>
<feature type="non-terminal residue" evidence="2">
    <location>
        <position position="364"/>
    </location>
</feature>
<dbReference type="EMBL" id="NCSJ02000353">
    <property type="protein sequence ID" value="RFU25200.1"/>
    <property type="molecule type" value="Genomic_DNA"/>
</dbReference>